<dbReference type="InterPro" id="IPR050855">
    <property type="entry name" value="NDM-1-like"/>
</dbReference>
<dbReference type="Pfam" id="PF00753">
    <property type="entry name" value="Lactamase_B"/>
    <property type="match status" value="1"/>
</dbReference>
<reference evidence="3" key="1">
    <citation type="submission" date="2022-10" db="EMBL/GenBank/DDBJ databases">
        <title>Roseovarius pelagicus sp. nov., isolated from Arctic seawater.</title>
        <authorList>
            <person name="Hong Y.W."/>
            <person name="Hwang C.Y."/>
        </authorList>
    </citation>
    <scope>NUCLEOTIDE SEQUENCE</scope>
    <source>
        <strain evidence="3">HL-MP18</strain>
    </source>
</reference>
<keyword evidence="4" id="KW-1185">Reference proteome</keyword>
<proteinExistence type="inferred from homology"/>
<accession>A0ABY6DAD3</accession>
<sequence length="269" mass="29014">MSPNDWYTVQQVASGVHAIGEPHYHQQNWSYLICGGERALLFDTGSYYGEIAPIVAGLTDLPLTVIPSHMHYDHLGNVLAFDTVVLPDLPILRDCATDGIMTPTETLFLGKSEDRVPPSFAVAGWLPIGSTIQLGDTALTLLHTPGHSPDSVSLWWPEADLLFAADFLYHGPLYAQVPGARLTDYAETARTLRDTIRDTTRILGAHGNAPSPGAATAPELDRSGLDALLTCLKTLRAAPPELSGKATKELTVSPLNTLIINSEALRGFH</sequence>
<gene>
    <name evidence="3" type="ORF">N7U68_13650</name>
</gene>
<dbReference type="Proteomes" id="UP001064087">
    <property type="component" value="Chromosome"/>
</dbReference>
<evidence type="ECO:0000256" key="1">
    <source>
        <dbReference type="ARBA" id="ARBA00005250"/>
    </source>
</evidence>
<evidence type="ECO:0000313" key="3">
    <source>
        <dbReference type="EMBL" id="UXX82143.1"/>
    </source>
</evidence>
<organism evidence="3 4">
    <name type="scientific">Roseovarius pelagicus</name>
    <dbReference type="NCBI Taxonomy" id="2980108"/>
    <lineage>
        <taxon>Bacteria</taxon>
        <taxon>Pseudomonadati</taxon>
        <taxon>Pseudomonadota</taxon>
        <taxon>Alphaproteobacteria</taxon>
        <taxon>Rhodobacterales</taxon>
        <taxon>Roseobacteraceae</taxon>
        <taxon>Roseovarius</taxon>
    </lineage>
</organism>
<name>A0ABY6DAD3_9RHOB</name>
<dbReference type="SUPFAM" id="SSF56281">
    <property type="entry name" value="Metallo-hydrolase/oxidoreductase"/>
    <property type="match status" value="1"/>
</dbReference>
<dbReference type="InterPro" id="IPR001279">
    <property type="entry name" value="Metallo-B-lactamas"/>
</dbReference>
<evidence type="ECO:0000313" key="4">
    <source>
        <dbReference type="Proteomes" id="UP001064087"/>
    </source>
</evidence>
<dbReference type="Gene3D" id="3.60.15.10">
    <property type="entry name" value="Ribonuclease Z/Hydroxyacylglutathione hydrolase-like"/>
    <property type="match status" value="1"/>
</dbReference>
<evidence type="ECO:0000259" key="2">
    <source>
        <dbReference type="SMART" id="SM00849"/>
    </source>
</evidence>
<dbReference type="SMART" id="SM00849">
    <property type="entry name" value="Lactamase_B"/>
    <property type="match status" value="1"/>
</dbReference>
<dbReference type="EMBL" id="CP106738">
    <property type="protein sequence ID" value="UXX82143.1"/>
    <property type="molecule type" value="Genomic_DNA"/>
</dbReference>
<dbReference type="RefSeq" id="WP_263047155.1">
    <property type="nucleotide sequence ID" value="NZ_CP106738.1"/>
</dbReference>
<protein>
    <submittedName>
        <fullName evidence="3">MBL fold metallo-hydrolase</fullName>
    </submittedName>
</protein>
<comment type="similarity">
    <text evidence="1">Belongs to the metallo-beta-lactamase superfamily. Class-B beta-lactamase family.</text>
</comment>
<dbReference type="PANTHER" id="PTHR42951:SF4">
    <property type="entry name" value="ACYL-COENZYME A THIOESTERASE MBLAC2"/>
    <property type="match status" value="1"/>
</dbReference>
<dbReference type="PANTHER" id="PTHR42951">
    <property type="entry name" value="METALLO-BETA-LACTAMASE DOMAIN-CONTAINING"/>
    <property type="match status" value="1"/>
</dbReference>
<dbReference type="InterPro" id="IPR036866">
    <property type="entry name" value="RibonucZ/Hydroxyglut_hydro"/>
</dbReference>
<feature type="domain" description="Metallo-beta-lactamase" evidence="2">
    <location>
        <begin position="27"/>
        <end position="206"/>
    </location>
</feature>